<dbReference type="Gene3D" id="2.30.30.40">
    <property type="entry name" value="SH3 Domains"/>
    <property type="match status" value="1"/>
</dbReference>
<accession>A0A2X0YZL3</accession>
<sequence>MSKIGSFADVVFEVSTKSVLTFDDFERTNSPRWQEHAVLGQKPILEYEGPSADTISFTILLRAELGINPGKQLSRLRNFSLSGRKGLFIRGNIPISTNYFVITNIHERHRNIDQRGNVLLIEIDLDLKEYPKKPASVSTKKTVSSNQKKDNGSTSKKATGTMTITVKSVHIRGGPGVNNKVVGYAMKGDKLTVYGEKDGWYSLGGGKYISANDAYSSFKKG</sequence>
<dbReference type="EMBL" id="UAQE01000001">
    <property type="protein sequence ID" value="SPT95551.1"/>
    <property type="molecule type" value="Genomic_DNA"/>
</dbReference>
<evidence type="ECO:0000259" key="2">
    <source>
        <dbReference type="Pfam" id="PF08239"/>
    </source>
</evidence>
<reference evidence="3 4" key="1">
    <citation type="submission" date="2018-06" db="EMBL/GenBank/DDBJ databases">
        <authorList>
            <consortium name="Pathogen Informatics"/>
            <person name="Doyle S."/>
        </authorList>
    </citation>
    <scope>NUCLEOTIDE SEQUENCE [LARGE SCALE GENOMIC DNA]</scope>
    <source>
        <strain evidence="3 4">NCTC7582</strain>
    </source>
</reference>
<name>A0A2X0YZL3_9BACI</name>
<gene>
    <name evidence="3" type="ORF">NCTC7582_00052</name>
</gene>
<dbReference type="Proteomes" id="UP000251431">
    <property type="component" value="Unassembled WGS sequence"/>
</dbReference>
<dbReference type="InterPro" id="IPR003646">
    <property type="entry name" value="SH3-like_bac-type"/>
</dbReference>
<dbReference type="Pfam" id="PF08239">
    <property type="entry name" value="SH3_3"/>
    <property type="match status" value="1"/>
</dbReference>
<dbReference type="AlphaFoldDB" id="A0A2X0YZL3"/>
<feature type="region of interest" description="Disordered" evidence="1">
    <location>
        <begin position="136"/>
        <end position="159"/>
    </location>
</feature>
<protein>
    <submittedName>
        <fullName evidence="3">N-acetylmuramoyl-L-alanine amidase</fullName>
    </submittedName>
</protein>
<proteinExistence type="predicted"/>
<organism evidence="3 4">
    <name type="scientific">Lysinibacillus capsici</name>
    <dbReference type="NCBI Taxonomy" id="2115968"/>
    <lineage>
        <taxon>Bacteria</taxon>
        <taxon>Bacillati</taxon>
        <taxon>Bacillota</taxon>
        <taxon>Bacilli</taxon>
        <taxon>Bacillales</taxon>
        <taxon>Bacillaceae</taxon>
        <taxon>Lysinibacillus</taxon>
    </lineage>
</organism>
<dbReference type="RefSeq" id="WP_112116184.1">
    <property type="nucleotide sequence ID" value="NZ_UAQE01000001.1"/>
</dbReference>
<evidence type="ECO:0000313" key="4">
    <source>
        <dbReference type="Proteomes" id="UP000251431"/>
    </source>
</evidence>
<evidence type="ECO:0000256" key="1">
    <source>
        <dbReference type="SAM" id="MobiDB-lite"/>
    </source>
</evidence>
<dbReference type="InterPro" id="IPR009734">
    <property type="entry name" value="Myoviridae_GpU"/>
</dbReference>
<dbReference type="Pfam" id="PF06995">
    <property type="entry name" value="Phage_P2_GpU"/>
    <property type="match status" value="1"/>
</dbReference>
<evidence type="ECO:0000313" key="3">
    <source>
        <dbReference type="EMBL" id="SPT95551.1"/>
    </source>
</evidence>
<feature type="domain" description="SH3b" evidence="2">
    <location>
        <begin position="168"/>
        <end position="203"/>
    </location>
</feature>